<feature type="compositionally biased region" description="Low complexity" evidence="1">
    <location>
        <begin position="38"/>
        <end position="48"/>
    </location>
</feature>
<organism evidence="3 4">
    <name type="scientific">Micromonospora phaseoli</name>
    <dbReference type="NCBI Taxonomy" id="1144548"/>
    <lineage>
        <taxon>Bacteria</taxon>
        <taxon>Bacillati</taxon>
        <taxon>Actinomycetota</taxon>
        <taxon>Actinomycetes</taxon>
        <taxon>Micromonosporales</taxon>
        <taxon>Micromonosporaceae</taxon>
        <taxon>Micromonospora</taxon>
    </lineage>
</organism>
<keyword evidence="2" id="KW-0472">Membrane</keyword>
<dbReference type="OrthoDB" id="3405601at2"/>
<evidence type="ECO:0000256" key="1">
    <source>
        <dbReference type="SAM" id="MobiDB-lite"/>
    </source>
</evidence>
<keyword evidence="2" id="KW-0812">Transmembrane</keyword>
<evidence type="ECO:0000256" key="2">
    <source>
        <dbReference type="SAM" id="Phobius"/>
    </source>
</evidence>
<dbReference type="RefSeq" id="WP_092380051.1">
    <property type="nucleotide sequence ID" value="NZ_BOPI01000005.1"/>
</dbReference>
<feature type="compositionally biased region" description="Low complexity" evidence="1">
    <location>
        <begin position="122"/>
        <end position="141"/>
    </location>
</feature>
<protein>
    <submittedName>
        <fullName evidence="3">Uncharacterized protein</fullName>
    </submittedName>
</protein>
<feature type="compositionally biased region" description="Low complexity" evidence="1">
    <location>
        <begin position="160"/>
        <end position="172"/>
    </location>
</feature>
<sequence>MRGLRLMLRRSVRIDHDRLLDGAQPGSRQSPPGPPNPLAGLLRAAAAPPRERELAGEEAALAAFRAARQGSPVASPGARSPRRRITAGAVAWIAALAATATAGAALAASGLDRPEQPPAPRPAATSPSAPSTDPSAPTSTPGDDGRTGDPAGEPTDRPSTDPSGGSTSGTPAPATPSPSGSPLPDTEASGYVGPGNSASTTDRTGLCRAYLAKSERQRERALRTSAFAELVAEAGGTEHVEAYCRDLLAGS</sequence>
<evidence type="ECO:0000313" key="4">
    <source>
        <dbReference type="Proteomes" id="UP000198707"/>
    </source>
</evidence>
<keyword evidence="4" id="KW-1185">Reference proteome</keyword>
<proteinExistence type="predicted"/>
<feature type="region of interest" description="Disordered" evidence="1">
    <location>
        <begin position="107"/>
        <end position="204"/>
    </location>
</feature>
<dbReference type="EMBL" id="FNYV01000004">
    <property type="protein sequence ID" value="SEJ43799.1"/>
    <property type="molecule type" value="Genomic_DNA"/>
</dbReference>
<evidence type="ECO:0000313" key="3">
    <source>
        <dbReference type="EMBL" id="SEJ43799.1"/>
    </source>
</evidence>
<name>A0A1H6YRC1_9ACTN</name>
<dbReference type="AlphaFoldDB" id="A0A1H6YRC1"/>
<feature type="region of interest" description="Disordered" evidence="1">
    <location>
        <begin position="19"/>
        <end position="55"/>
    </location>
</feature>
<reference evidence="4" key="1">
    <citation type="submission" date="2016-10" db="EMBL/GenBank/DDBJ databases">
        <authorList>
            <person name="Varghese N."/>
            <person name="Submissions S."/>
        </authorList>
    </citation>
    <scope>NUCLEOTIDE SEQUENCE [LARGE SCALE GENOMIC DNA]</scope>
    <source>
        <strain evidence="4">CGMCC 4.7038</strain>
    </source>
</reference>
<feature type="transmembrane region" description="Helical" evidence="2">
    <location>
        <begin position="89"/>
        <end position="111"/>
    </location>
</feature>
<keyword evidence="2" id="KW-1133">Transmembrane helix</keyword>
<accession>A0A1H6YRC1</accession>
<gene>
    <name evidence="3" type="ORF">SAMN05443287_104381</name>
</gene>
<dbReference type="Proteomes" id="UP000198707">
    <property type="component" value="Unassembled WGS sequence"/>
</dbReference>
<dbReference type="STRING" id="1144548.SAMN05443287_104381"/>